<evidence type="ECO:0000313" key="11">
    <source>
        <dbReference type="Proteomes" id="UP000182011"/>
    </source>
</evidence>
<dbReference type="GO" id="GO:0005840">
    <property type="term" value="C:ribosome"/>
    <property type="evidence" value="ECO:0007669"/>
    <property type="project" value="UniProtKB-KW"/>
</dbReference>
<name>A0A0P1LXQ8_9BACT</name>
<evidence type="ECO:0000256" key="8">
    <source>
        <dbReference type="RuleBase" id="RU000560"/>
    </source>
</evidence>
<dbReference type="SUPFAM" id="SSF74731">
    <property type="entry name" value="Ribosomal protein L20"/>
    <property type="match status" value="1"/>
</dbReference>
<keyword evidence="5 7" id="KW-0687">Ribonucleoprotein</keyword>
<accession>A0A0S4N292</accession>
<comment type="function">
    <text evidence="7 8">Binds directly to 23S ribosomal RNA and is necessary for the in vitro assembly process of the 50S ribosomal subunit. It is not involved in the protein synthesizing functions of that subunit.</text>
</comment>
<dbReference type="PRINTS" id="PR00062">
    <property type="entry name" value="RIBOSOMALL20"/>
</dbReference>
<proteinExistence type="inferred from homology"/>
<accession>A0A0P1LN08</accession>
<evidence type="ECO:0000256" key="5">
    <source>
        <dbReference type="ARBA" id="ARBA00023274"/>
    </source>
</evidence>
<dbReference type="GO" id="GO:1990904">
    <property type="term" value="C:ribonucleoprotein complex"/>
    <property type="evidence" value="ECO:0007669"/>
    <property type="project" value="UniProtKB-KW"/>
</dbReference>
<reference evidence="11 12" key="1">
    <citation type="submission" date="2015-11" db="EMBL/GenBank/DDBJ databases">
        <authorList>
            <person name="Varghese N."/>
        </authorList>
    </citation>
    <scope>NUCLEOTIDE SEQUENCE [LARGE SCALE GENOMIC DNA]</scope>
    <source>
        <strain evidence="9 12">JGI-8</strain>
    </source>
</reference>
<dbReference type="InterPro" id="IPR049946">
    <property type="entry name" value="RIBOSOMAL_L20_CS"/>
</dbReference>
<dbReference type="Pfam" id="PF00453">
    <property type="entry name" value="Ribosomal_L20"/>
    <property type="match status" value="1"/>
</dbReference>
<reference evidence="10" key="2">
    <citation type="submission" date="2015-11" db="EMBL/GenBank/DDBJ databases">
        <authorList>
            <person name="Zhang Y."/>
            <person name="Guo Z."/>
        </authorList>
    </citation>
    <scope>NUCLEOTIDE SEQUENCE [LARGE SCALE GENOMIC DNA]</scope>
    <source>
        <strain evidence="10">JGI-4</strain>
    </source>
</reference>
<evidence type="ECO:0000313" key="10">
    <source>
        <dbReference type="EMBL" id="CUU04707.1"/>
    </source>
</evidence>
<dbReference type="Proteomes" id="UP000182011">
    <property type="component" value="Unassembled WGS sequence"/>
</dbReference>
<dbReference type="PROSITE" id="PS00937">
    <property type="entry name" value="RIBOSOMAL_L20"/>
    <property type="match status" value="1"/>
</dbReference>
<dbReference type="GO" id="GO:0019843">
    <property type="term" value="F:rRNA binding"/>
    <property type="evidence" value="ECO:0007669"/>
    <property type="project" value="UniProtKB-UniRule"/>
</dbReference>
<dbReference type="GO" id="GO:0006412">
    <property type="term" value="P:translation"/>
    <property type="evidence" value="ECO:0007669"/>
    <property type="project" value="InterPro"/>
</dbReference>
<dbReference type="NCBIfam" id="TIGR01032">
    <property type="entry name" value="rplT_bact"/>
    <property type="match status" value="1"/>
</dbReference>
<dbReference type="EMBL" id="CZVI01000001">
    <property type="protein sequence ID" value="CUS77926.1"/>
    <property type="molecule type" value="Genomic_DNA"/>
</dbReference>
<dbReference type="InterPro" id="IPR005813">
    <property type="entry name" value="Ribosomal_bL20"/>
</dbReference>
<dbReference type="Proteomes" id="UP000182200">
    <property type="component" value="Unassembled WGS sequence"/>
</dbReference>
<accession>A0A0N7MR73</accession>
<accession>A0A0P1M6G6</accession>
<dbReference type="OrthoDB" id="9808966at2"/>
<dbReference type="InterPro" id="IPR035566">
    <property type="entry name" value="Ribosomal_protein_bL20_C"/>
</dbReference>
<dbReference type="CDD" id="cd07026">
    <property type="entry name" value="Ribosomal_L20"/>
    <property type="match status" value="1"/>
</dbReference>
<evidence type="ECO:0000256" key="6">
    <source>
        <dbReference type="ARBA" id="ARBA00035172"/>
    </source>
</evidence>
<dbReference type="FunFam" id="1.10.1900.20:FF:000001">
    <property type="entry name" value="50S ribosomal protein L20"/>
    <property type="match status" value="1"/>
</dbReference>
<evidence type="ECO:0000313" key="9">
    <source>
        <dbReference type="EMBL" id="CUS77926.1"/>
    </source>
</evidence>
<dbReference type="AlphaFoldDB" id="A0A0P1LXQ8"/>
<keyword evidence="12" id="KW-1185">Reference proteome</keyword>
<accession>A0A0P1LXQ8</accession>
<dbReference type="Gene3D" id="6.10.160.10">
    <property type="match status" value="1"/>
</dbReference>
<organism evidence="10 11">
    <name type="scientific">Candidatus Kryptonium thompsonii</name>
    <dbReference type="NCBI Taxonomy" id="1633631"/>
    <lineage>
        <taxon>Bacteria</taxon>
        <taxon>Pseudomonadati</taxon>
        <taxon>Candidatus Kryptoniota</taxon>
        <taxon>Candidatus Kryptonium</taxon>
    </lineage>
</organism>
<evidence type="ECO:0000256" key="1">
    <source>
        <dbReference type="ARBA" id="ARBA00007698"/>
    </source>
</evidence>
<keyword evidence="3 7" id="KW-0694">RNA-binding</keyword>
<gene>
    <name evidence="7" type="primary">rplT</name>
    <name evidence="10" type="ORF">JGI4_01090</name>
    <name evidence="9" type="ORF">JGI8_00179</name>
</gene>
<accession>A0A0P1MJC5</accession>
<accession>A0A0P1L9Q9</accession>
<accession>A0A0P1NYU4</accession>
<comment type="similarity">
    <text evidence="1 7 8">Belongs to the bacterial ribosomal protein bL20 family.</text>
</comment>
<evidence type="ECO:0000256" key="4">
    <source>
        <dbReference type="ARBA" id="ARBA00022980"/>
    </source>
</evidence>
<evidence type="ECO:0000256" key="2">
    <source>
        <dbReference type="ARBA" id="ARBA00022730"/>
    </source>
</evidence>
<dbReference type="HAMAP" id="MF_00382">
    <property type="entry name" value="Ribosomal_bL20"/>
    <property type="match status" value="1"/>
</dbReference>
<evidence type="ECO:0000256" key="7">
    <source>
        <dbReference type="HAMAP-Rule" id="MF_00382"/>
    </source>
</evidence>
<dbReference type="GO" id="GO:0000027">
    <property type="term" value="P:ribosomal large subunit assembly"/>
    <property type="evidence" value="ECO:0007669"/>
    <property type="project" value="UniProtKB-UniRule"/>
</dbReference>
<protein>
    <recommendedName>
        <fullName evidence="6 7">Large ribosomal subunit protein bL20</fullName>
    </recommendedName>
</protein>
<dbReference type="PANTHER" id="PTHR10986">
    <property type="entry name" value="39S RIBOSOMAL PROTEIN L20"/>
    <property type="match status" value="1"/>
</dbReference>
<dbReference type="EMBL" id="FAOP01000004">
    <property type="protein sequence ID" value="CUU04707.1"/>
    <property type="molecule type" value="Genomic_DNA"/>
</dbReference>
<evidence type="ECO:0000313" key="12">
    <source>
        <dbReference type="Proteomes" id="UP000182200"/>
    </source>
</evidence>
<dbReference type="Gene3D" id="1.10.1900.20">
    <property type="entry name" value="Ribosomal protein L20"/>
    <property type="match status" value="1"/>
</dbReference>
<keyword evidence="2 7" id="KW-0699">rRNA-binding</keyword>
<dbReference type="GO" id="GO:0003735">
    <property type="term" value="F:structural constituent of ribosome"/>
    <property type="evidence" value="ECO:0007669"/>
    <property type="project" value="InterPro"/>
</dbReference>
<dbReference type="STRING" id="1633631.GCA_001442925_01089"/>
<keyword evidence="4 7" id="KW-0689">Ribosomal protein</keyword>
<sequence>MRATNKPASRRRRKKILERAKGFWGMRGNTLRQAKDHVAKALQYSYRDRRTKKREFRRLWIARINAAARLNGTTYSKLISALRKKQVEINRKMLADLAVNNPDAFSEVVKFAFS</sequence>
<evidence type="ECO:0000256" key="3">
    <source>
        <dbReference type="ARBA" id="ARBA00022884"/>
    </source>
</evidence>
<dbReference type="RefSeq" id="WP_047134785.1">
    <property type="nucleotide sequence ID" value="NZ_CZVI01000001.1"/>
</dbReference>